<feature type="transmembrane region" description="Helical" evidence="4">
    <location>
        <begin position="113"/>
        <end position="141"/>
    </location>
</feature>
<evidence type="ECO:0000256" key="4">
    <source>
        <dbReference type="SAM" id="Phobius"/>
    </source>
</evidence>
<keyword evidence="4" id="KW-0812">Transmembrane</keyword>
<gene>
    <name evidence="6" type="ORF">CSSPJE1EN2_LOCUS3034</name>
</gene>
<evidence type="ECO:0000259" key="5">
    <source>
        <dbReference type="PROSITE" id="PS51371"/>
    </source>
</evidence>
<protein>
    <recommendedName>
        <fullName evidence="5">CBS domain-containing protein</fullName>
    </recommendedName>
</protein>
<sequence>MGSSHKPIDEQLQELWEEQGEKRAVPQGVRDLLNSAFAKVPVSSFPKLPYGKVVEISGDASISEAVRLLAEHNSFSAPVRNPTASPTDSWSMRYLGLVDYPSITLWVLEQADLAAAVIATGSATLVGAGAGALGALGAIVLGLTGPLAVAGLATFAVGAAIAGGVAAVSGVAKDAPSAADALGQDFYKVILESEPFKSTEVSEITTANSQAPFLPIQDNDSMLTVLLLLSKFCLQSIPVVNIDKNVVQDVITEAGVILGLFQCRGHDWFDNLAGKSLHQLGLPVMMRSKEITRYPSHSFQQMGGLTATPEMNIVSVDASKLVLEAFVLMKEKHIGGLAVVEGPEHHLVGNISVRDVRFLLLQPELFAKHKPELSLHSEFASNFPQLKNINLQSNIHDATIAAVRSSPKSFHIQQHGIHDHQKKDLVLVTL</sequence>
<keyword evidence="4" id="KW-0472">Membrane</keyword>
<dbReference type="InterPro" id="IPR046342">
    <property type="entry name" value="CBS_dom_sf"/>
</dbReference>
<feature type="transmembrane region" description="Helical" evidence="4">
    <location>
        <begin position="147"/>
        <end position="168"/>
    </location>
</feature>
<accession>A0ABP1AC21</accession>
<feature type="domain" description="CBS" evidence="5">
    <location>
        <begin position="307"/>
        <end position="368"/>
    </location>
</feature>
<dbReference type="InterPro" id="IPR000644">
    <property type="entry name" value="CBS_dom"/>
</dbReference>
<dbReference type="SUPFAM" id="SSF54631">
    <property type="entry name" value="CBS-domain pair"/>
    <property type="match status" value="2"/>
</dbReference>
<keyword evidence="7" id="KW-1185">Reference proteome</keyword>
<dbReference type="PANTHER" id="PTHR13780">
    <property type="entry name" value="AMP-ACTIVATED PROTEIN KINASE, GAMMA REGULATORY SUBUNIT"/>
    <property type="match status" value="1"/>
</dbReference>
<keyword evidence="1" id="KW-0677">Repeat</keyword>
<keyword evidence="2 3" id="KW-0129">CBS domain</keyword>
<evidence type="ECO:0000313" key="7">
    <source>
        <dbReference type="Proteomes" id="UP001497522"/>
    </source>
</evidence>
<dbReference type="InterPro" id="IPR050511">
    <property type="entry name" value="AMPK_gamma/SDS23_families"/>
</dbReference>
<dbReference type="Gene3D" id="3.10.580.10">
    <property type="entry name" value="CBS-domain"/>
    <property type="match status" value="2"/>
</dbReference>
<dbReference type="PROSITE" id="PS51371">
    <property type="entry name" value="CBS"/>
    <property type="match status" value="1"/>
</dbReference>
<evidence type="ECO:0000256" key="3">
    <source>
        <dbReference type="PROSITE-ProRule" id="PRU00703"/>
    </source>
</evidence>
<organism evidence="6 7">
    <name type="scientific">Sphagnum jensenii</name>
    <dbReference type="NCBI Taxonomy" id="128206"/>
    <lineage>
        <taxon>Eukaryota</taxon>
        <taxon>Viridiplantae</taxon>
        <taxon>Streptophyta</taxon>
        <taxon>Embryophyta</taxon>
        <taxon>Bryophyta</taxon>
        <taxon>Sphagnophytina</taxon>
        <taxon>Sphagnopsida</taxon>
        <taxon>Sphagnales</taxon>
        <taxon>Sphagnaceae</taxon>
        <taxon>Sphagnum</taxon>
    </lineage>
</organism>
<evidence type="ECO:0000256" key="2">
    <source>
        <dbReference type="ARBA" id="ARBA00023122"/>
    </source>
</evidence>
<keyword evidence="4" id="KW-1133">Transmembrane helix</keyword>
<dbReference type="Proteomes" id="UP001497522">
    <property type="component" value="Chromosome 10"/>
</dbReference>
<dbReference type="Pfam" id="PF00571">
    <property type="entry name" value="CBS"/>
    <property type="match status" value="1"/>
</dbReference>
<proteinExistence type="predicted"/>
<dbReference type="SMART" id="SM00116">
    <property type="entry name" value="CBS"/>
    <property type="match status" value="2"/>
</dbReference>
<dbReference type="EMBL" id="OZ023711">
    <property type="protein sequence ID" value="CAK9860039.1"/>
    <property type="molecule type" value="Genomic_DNA"/>
</dbReference>
<evidence type="ECO:0000256" key="1">
    <source>
        <dbReference type="ARBA" id="ARBA00022737"/>
    </source>
</evidence>
<reference evidence="6" key="1">
    <citation type="submission" date="2024-03" db="EMBL/GenBank/DDBJ databases">
        <authorList>
            <consortium name="ELIXIR-Norway"/>
            <consortium name="Elixir Norway"/>
        </authorList>
    </citation>
    <scope>NUCLEOTIDE SEQUENCE</scope>
</reference>
<evidence type="ECO:0000313" key="6">
    <source>
        <dbReference type="EMBL" id="CAK9860039.1"/>
    </source>
</evidence>
<name>A0ABP1AC21_9BRYO</name>
<dbReference type="PANTHER" id="PTHR13780:SF47">
    <property type="entry name" value="SNF1-RELATED PROTEIN KINASE REGULATORY SUBUNIT GAMMA-1-LIKE"/>
    <property type="match status" value="1"/>
</dbReference>